<feature type="coiled-coil region" evidence="1">
    <location>
        <begin position="202"/>
        <end position="250"/>
    </location>
</feature>
<sequence length="391" mass="40374">MPRPRALAAGLAVAAALGLVGPWSPLVAGSAAFAEDYPTWDQVEAAKADVASREAEATRIDGLIRGLEVEAALLGDAAVESAARAADAELARQAAADEASRLTAAADAAAAAAEESSRRFGRTAALLARAGGADTTLQLLFASGDSQEASEDPSEVLAGLGLAARVADLYTGVAQRAEVERANAAALRAQADVAAGERDRLAVEAADRAVAAEAAHEAAEAQLAGQRQTLDTLYAQVASLRDRTVDLERRYQVGEQARQEAAAREAAAREAEAAAAGAIGTAPPPPGVIVDPAGAKAYARSAVARYGWGDGEYQCLVLLWTRESSWRADAYNASSGAYGIPQSLPGSKMAAAGADWRTNAATQIEWGLSYISARYGAPCGAWAHSERVNWY</sequence>
<dbReference type="EMBL" id="WJIF01000001">
    <property type="protein sequence ID" value="MRG58459.1"/>
    <property type="molecule type" value="Genomic_DNA"/>
</dbReference>
<comment type="caution">
    <text evidence="2">The sequence shown here is derived from an EMBL/GenBank/DDBJ whole genome shotgun (WGS) entry which is preliminary data.</text>
</comment>
<proteinExistence type="predicted"/>
<gene>
    <name evidence="2" type="ORF">GE115_01005</name>
</gene>
<dbReference type="RefSeq" id="WP_153682966.1">
    <property type="nucleotide sequence ID" value="NZ_WJIF01000001.1"/>
</dbReference>
<dbReference type="SUPFAM" id="SSF53955">
    <property type="entry name" value="Lysozyme-like"/>
    <property type="match status" value="1"/>
</dbReference>
<accession>A0A6I2F1I7</accession>
<evidence type="ECO:0000256" key="1">
    <source>
        <dbReference type="SAM" id="Coils"/>
    </source>
</evidence>
<organism evidence="2 3">
    <name type="scientific">Agromyces agglutinans</name>
    <dbReference type="NCBI Taxonomy" id="2662258"/>
    <lineage>
        <taxon>Bacteria</taxon>
        <taxon>Bacillati</taxon>
        <taxon>Actinomycetota</taxon>
        <taxon>Actinomycetes</taxon>
        <taxon>Micrococcales</taxon>
        <taxon>Microbacteriaceae</taxon>
        <taxon>Agromyces</taxon>
    </lineage>
</organism>
<keyword evidence="3" id="KW-1185">Reference proteome</keyword>
<dbReference type="InterPro" id="IPR023346">
    <property type="entry name" value="Lysozyme-like_dom_sf"/>
</dbReference>
<dbReference type="AlphaFoldDB" id="A0A6I2F1I7"/>
<evidence type="ECO:0000313" key="2">
    <source>
        <dbReference type="EMBL" id="MRG58459.1"/>
    </source>
</evidence>
<dbReference type="Proteomes" id="UP000431080">
    <property type="component" value="Unassembled WGS sequence"/>
</dbReference>
<name>A0A6I2F1I7_9MICO</name>
<evidence type="ECO:0008006" key="4">
    <source>
        <dbReference type="Google" id="ProtNLM"/>
    </source>
</evidence>
<keyword evidence="1" id="KW-0175">Coiled coil</keyword>
<protein>
    <recommendedName>
        <fullName evidence="4">Lytic transglycosylase domain-containing protein</fullName>
    </recommendedName>
</protein>
<evidence type="ECO:0000313" key="3">
    <source>
        <dbReference type="Proteomes" id="UP000431080"/>
    </source>
</evidence>
<reference evidence="2 3" key="1">
    <citation type="submission" date="2019-10" db="EMBL/GenBank/DDBJ databases">
        <authorList>
            <person name="Nie G."/>
            <person name="Ming H."/>
            <person name="Yi B."/>
        </authorList>
    </citation>
    <scope>NUCLEOTIDE SEQUENCE [LARGE SCALE GENOMIC DNA]</scope>
    <source>
        <strain evidence="2 3">CFH 90414</strain>
    </source>
</reference>